<organism evidence="3 4">
    <name type="scientific">Modestobacter roseus</name>
    <dbReference type="NCBI Taxonomy" id="1181884"/>
    <lineage>
        <taxon>Bacteria</taxon>
        <taxon>Bacillati</taxon>
        <taxon>Actinomycetota</taxon>
        <taxon>Actinomycetes</taxon>
        <taxon>Geodermatophilales</taxon>
        <taxon>Geodermatophilaceae</taxon>
        <taxon>Modestobacter</taxon>
    </lineage>
</organism>
<keyword evidence="4" id="KW-1185">Reference proteome</keyword>
<keyword evidence="2" id="KW-0812">Transmembrane</keyword>
<comment type="caution">
    <text evidence="3">The sequence shown here is derived from an EMBL/GenBank/DDBJ whole genome shotgun (WGS) entry which is preliminary data.</text>
</comment>
<evidence type="ECO:0000256" key="1">
    <source>
        <dbReference type="SAM" id="MobiDB-lite"/>
    </source>
</evidence>
<reference evidence="3 4" key="1">
    <citation type="submission" date="2019-07" db="EMBL/GenBank/DDBJ databases">
        <title>R&amp;d 2014.</title>
        <authorList>
            <person name="Klenk H.-P."/>
        </authorList>
    </citation>
    <scope>NUCLEOTIDE SEQUENCE [LARGE SCALE GENOMIC DNA]</scope>
    <source>
        <strain evidence="3 4">DSM 45764</strain>
    </source>
</reference>
<keyword evidence="2" id="KW-1133">Transmembrane helix</keyword>
<feature type="compositionally biased region" description="Pro residues" evidence="1">
    <location>
        <begin position="116"/>
        <end position="125"/>
    </location>
</feature>
<accession>A0A562INU0</accession>
<proteinExistence type="predicted"/>
<feature type="compositionally biased region" description="Low complexity" evidence="1">
    <location>
        <begin position="140"/>
        <end position="152"/>
    </location>
</feature>
<keyword evidence="2" id="KW-0472">Membrane</keyword>
<gene>
    <name evidence="3" type="ORF">JD78_00906</name>
</gene>
<evidence type="ECO:0000313" key="4">
    <source>
        <dbReference type="Proteomes" id="UP000321490"/>
    </source>
</evidence>
<feature type="compositionally biased region" description="Basic and acidic residues" evidence="1">
    <location>
        <begin position="49"/>
        <end position="59"/>
    </location>
</feature>
<feature type="compositionally biased region" description="Pro residues" evidence="1">
    <location>
        <begin position="72"/>
        <end position="88"/>
    </location>
</feature>
<feature type="region of interest" description="Disordered" evidence="1">
    <location>
        <begin position="49"/>
        <end position="155"/>
    </location>
</feature>
<dbReference type="EMBL" id="VLKF01000001">
    <property type="protein sequence ID" value="TWH72395.1"/>
    <property type="molecule type" value="Genomic_DNA"/>
</dbReference>
<name>A0A562INU0_9ACTN</name>
<dbReference type="AlphaFoldDB" id="A0A562INU0"/>
<evidence type="ECO:0000313" key="3">
    <source>
        <dbReference type="EMBL" id="TWH72395.1"/>
    </source>
</evidence>
<feature type="transmembrane region" description="Helical" evidence="2">
    <location>
        <begin position="27"/>
        <end position="45"/>
    </location>
</feature>
<dbReference type="Proteomes" id="UP000321490">
    <property type="component" value="Unassembled WGS sequence"/>
</dbReference>
<evidence type="ECO:0000256" key="2">
    <source>
        <dbReference type="SAM" id="Phobius"/>
    </source>
</evidence>
<protein>
    <submittedName>
        <fullName evidence="3">Uncharacterized protein</fullName>
    </submittedName>
</protein>
<sequence>MVAALLVLVAVGLLVAGVVLGEPVLQWSSFGVSALATLLIAVGALRNRAGRESPDEVRTPYHPQEPDAEPTDLPPTDLPPTDLPPTDLPPAGGGRPGSALAGLASPGDDEVVRRVAPPPVPPSSPMLPRVGGATRWEDSPAPAAQPPAAGEPPAEDVEFSDLLLIMDLTDEVLVIDEHPRYHVAGCPRLVGVPTIPIPMLQARTDGFTPCGWCSPDRTMAQRERARRS</sequence>